<dbReference type="EMBL" id="CM037616">
    <property type="protein sequence ID" value="KAH7991423.1"/>
    <property type="molecule type" value="Genomic_DNA"/>
</dbReference>
<comment type="caution">
    <text evidence="1">The sequence shown here is derived from an EMBL/GenBank/DDBJ whole genome shotgun (WGS) entry which is preliminary data.</text>
</comment>
<protein>
    <submittedName>
        <fullName evidence="1">Uncharacterized protein</fullName>
    </submittedName>
</protein>
<proteinExistence type="predicted"/>
<accession>A0ACB8EG23</accession>
<keyword evidence="2" id="KW-1185">Reference proteome</keyword>
<dbReference type="Proteomes" id="UP000827872">
    <property type="component" value="Linkage Group LG03"/>
</dbReference>
<name>A0ACB8EG23_9SAUR</name>
<organism evidence="1 2">
    <name type="scientific">Sphaerodactylus townsendi</name>
    <dbReference type="NCBI Taxonomy" id="933632"/>
    <lineage>
        <taxon>Eukaryota</taxon>
        <taxon>Metazoa</taxon>
        <taxon>Chordata</taxon>
        <taxon>Craniata</taxon>
        <taxon>Vertebrata</taxon>
        <taxon>Euteleostomi</taxon>
        <taxon>Lepidosauria</taxon>
        <taxon>Squamata</taxon>
        <taxon>Bifurcata</taxon>
        <taxon>Gekkota</taxon>
        <taxon>Sphaerodactylidae</taxon>
        <taxon>Sphaerodactylus</taxon>
    </lineage>
</organism>
<evidence type="ECO:0000313" key="1">
    <source>
        <dbReference type="EMBL" id="KAH7991423.1"/>
    </source>
</evidence>
<reference evidence="1" key="1">
    <citation type="submission" date="2021-08" db="EMBL/GenBank/DDBJ databases">
        <title>The first chromosome-level gecko genome reveals the dynamic sex chromosomes of Neotropical dwarf geckos (Sphaerodactylidae: Sphaerodactylus).</title>
        <authorList>
            <person name="Pinto B.J."/>
            <person name="Keating S.E."/>
            <person name="Gamble T."/>
        </authorList>
    </citation>
    <scope>NUCLEOTIDE SEQUENCE</scope>
    <source>
        <strain evidence="1">TG3544</strain>
    </source>
</reference>
<evidence type="ECO:0000313" key="2">
    <source>
        <dbReference type="Proteomes" id="UP000827872"/>
    </source>
</evidence>
<gene>
    <name evidence="1" type="ORF">K3G42_005899</name>
</gene>
<sequence>MMKMEQRKKPSIPSFQRLEDTQAVPDVHSEFPEGMTEVKDQEESWDHQVVEENMAVPRACSEFPEGMTEVKDEEESWDHQAVEENNIFPSTCSGVSNELPEGMTEVKDEEEWWDYQAVEENKTVPSCLFRVKKLSEWEPEEEPSVSDFHAEETGTVLDVNQVKSSWCNRSYHNGAQTTKERESGAANERD</sequence>